<dbReference type="SUPFAM" id="SSF51735">
    <property type="entry name" value="NAD(P)-binding Rossmann-fold domains"/>
    <property type="match status" value="1"/>
</dbReference>
<proteinExistence type="inferred from homology"/>
<dbReference type="Pfam" id="PF05368">
    <property type="entry name" value="NmrA"/>
    <property type="match status" value="1"/>
</dbReference>
<dbReference type="PANTHER" id="PTHR42748">
    <property type="entry name" value="NITROGEN METABOLITE REPRESSION PROTEIN NMRA FAMILY MEMBER"/>
    <property type="match status" value="1"/>
</dbReference>
<name>A0AAD3H3V6_9STRA</name>
<feature type="domain" description="NmrA-like" evidence="4">
    <location>
        <begin position="46"/>
        <end position="130"/>
    </location>
</feature>
<dbReference type="Proteomes" id="UP001054902">
    <property type="component" value="Unassembled WGS sequence"/>
</dbReference>
<dbReference type="InterPro" id="IPR051164">
    <property type="entry name" value="NmrA-like_oxidored"/>
</dbReference>
<reference evidence="5 6" key="1">
    <citation type="journal article" date="2021" name="Sci. Rep.">
        <title>The genome of the diatom Chaetoceros tenuissimus carries an ancient integrated fragment of an extant virus.</title>
        <authorList>
            <person name="Hongo Y."/>
            <person name="Kimura K."/>
            <person name="Takaki Y."/>
            <person name="Yoshida Y."/>
            <person name="Baba S."/>
            <person name="Kobayashi G."/>
            <person name="Nagasaki K."/>
            <person name="Hano T."/>
            <person name="Tomaru Y."/>
        </authorList>
    </citation>
    <scope>NUCLEOTIDE SEQUENCE [LARGE SCALE GENOMIC DNA]</scope>
    <source>
        <strain evidence="5 6">NIES-3715</strain>
    </source>
</reference>
<protein>
    <recommendedName>
        <fullName evidence="4">NmrA-like domain-containing protein</fullName>
    </recommendedName>
</protein>
<keyword evidence="6" id="KW-1185">Reference proteome</keyword>
<dbReference type="EMBL" id="BLLK01000038">
    <property type="protein sequence ID" value="GFH49351.1"/>
    <property type="molecule type" value="Genomic_DNA"/>
</dbReference>
<keyword evidence="2" id="KW-0521">NADP</keyword>
<gene>
    <name evidence="5" type="ORF">CTEN210_05827</name>
</gene>
<sequence length="335" mass="37909">MAAGFITWQHIVALLWMMSWTFVAGGKTSNSSSSSAQLPSSTLSPSILVVGATGTTGLRAIQGLLDVGYTPSQLKILTRNKSKSKMKQLKQLGFNLVQADLQCPSSLRNIGKDCFGCYIHATGGDTAELDTSELVPKQDHGVKRIQQKHDIEKIITESRWNTHFTSLRANLFGEELWKKYTRPDILKGIYPLSVNRWRKIYLTSVRDMGRLAGTVIARNHDNTQEKFHQSTTRILNVAGDHLTAPQIARIFGTAQGMKCRHYNNRQFTKVAKESFPELYEQIHFLQHSREKTNIKRLKKEFSGLITSFAEFVDETQWAVSEKAFEDLSRPETLEF</sequence>
<keyword evidence="3" id="KW-0732">Signal</keyword>
<dbReference type="InterPro" id="IPR008030">
    <property type="entry name" value="NmrA-like"/>
</dbReference>
<evidence type="ECO:0000256" key="1">
    <source>
        <dbReference type="ARBA" id="ARBA00006328"/>
    </source>
</evidence>
<organism evidence="5 6">
    <name type="scientific">Chaetoceros tenuissimus</name>
    <dbReference type="NCBI Taxonomy" id="426638"/>
    <lineage>
        <taxon>Eukaryota</taxon>
        <taxon>Sar</taxon>
        <taxon>Stramenopiles</taxon>
        <taxon>Ochrophyta</taxon>
        <taxon>Bacillariophyta</taxon>
        <taxon>Coscinodiscophyceae</taxon>
        <taxon>Chaetocerotophycidae</taxon>
        <taxon>Chaetocerotales</taxon>
        <taxon>Chaetocerotaceae</taxon>
        <taxon>Chaetoceros</taxon>
    </lineage>
</organism>
<feature type="chain" id="PRO_5042113496" description="NmrA-like domain-containing protein" evidence="3">
    <location>
        <begin position="26"/>
        <end position="335"/>
    </location>
</feature>
<evidence type="ECO:0000313" key="5">
    <source>
        <dbReference type="EMBL" id="GFH49351.1"/>
    </source>
</evidence>
<comment type="caution">
    <text evidence="5">The sequence shown here is derived from an EMBL/GenBank/DDBJ whole genome shotgun (WGS) entry which is preliminary data.</text>
</comment>
<dbReference type="InterPro" id="IPR036291">
    <property type="entry name" value="NAD(P)-bd_dom_sf"/>
</dbReference>
<comment type="similarity">
    <text evidence="1">Belongs to the NmrA-type oxidoreductase family.</text>
</comment>
<feature type="signal peptide" evidence="3">
    <location>
        <begin position="1"/>
        <end position="25"/>
    </location>
</feature>
<accession>A0AAD3H3V6</accession>
<evidence type="ECO:0000256" key="2">
    <source>
        <dbReference type="ARBA" id="ARBA00022857"/>
    </source>
</evidence>
<evidence type="ECO:0000256" key="3">
    <source>
        <dbReference type="SAM" id="SignalP"/>
    </source>
</evidence>
<evidence type="ECO:0000259" key="4">
    <source>
        <dbReference type="Pfam" id="PF05368"/>
    </source>
</evidence>
<evidence type="ECO:0000313" key="6">
    <source>
        <dbReference type="Proteomes" id="UP001054902"/>
    </source>
</evidence>
<dbReference type="Gene3D" id="3.40.50.720">
    <property type="entry name" value="NAD(P)-binding Rossmann-like Domain"/>
    <property type="match status" value="2"/>
</dbReference>
<dbReference type="AlphaFoldDB" id="A0AAD3H3V6"/>
<dbReference type="PANTHER" id="PTHR42748:SF32">
    <property type="entry name" value="NMRA-LIKE DOMAIN-CONTAINING PROTEIN"/>
    <property type="match status" value="1"/>
</dbReference>